<proteinExistence type="predicted"/>
<gene>
    <name evidence="1" type="ORF">BaRGS_00024139</name>
</gene>
<name>A0ABD0KBX4_9CAEN</name>
<reference evidence="1 2" key="1">
    <citation type="journal article" date="2023" name="Sci. Data">
        <title>Genome assembly of the Korean intertidal mud-creeper Batillaria attramentaria.</title>
        <authorList>
            <person name="Patra A.K."/>
            <person name="Ho P.T."/>
            <person name="Jun S."/>
            <person name="Lee S.J."/>
            <person name="Kim Y."/>
            <person name="Won Y.J."/>
        </authorList>
    </citation>
    <scope>NUCLEOTIDE SEQUENCE [LARGE SCALE GENOMIC DNA]</scope>
    <source>
        <strain evidence="1">Wonlab-2016</strain>
    </source>
</reference>
<organism evidence="1 2">
    <name type="scientific">Batillaria attramentaria</name>
    <dbReference type="NCBI Taxonomy" id="370345"/>
    <lineage>
        <taxon>Eukaryota</taxon>
        <taxon>Metazoa</taxon>
        <taxon>Spiralia</taxon>
        <taxon>Lophotrochozoa</taxon>
        <taxon>Mollusca</taxon>
        <taxon>Gastropoda</taxon>
        <taxon>Caenogastropoda</taxon>
        <taxon>Sorbeoconcha</taxon>
        <taxon>Cerithioidea</taxon>
        <taxon>Batillariidae</taxon>
        <taxon>Batillaria</taxon>
    </lineage>
</organism>
<keyword evidence="2" id="KW-1185">Reference proteome</keyword>
<dbReference type="Proteomes" id="UP001519460">
    <property type="component" value="Unassembled WGS sequence"/>
</dbReference>
<dbReference type="EMBL" id="JACVVK020000207">
    <property type="protein sequence ID" value="KAK7484613.1"/>
    <property type="molecule type" value="Genomic_DNA"/>
</dbReference>
<dbReference type="AlphaFoldDB" id="A0ABD0KBX4"/>
<evidence type="ECO:0000313" key="2">
    <source>
        <dbReference type="Proteomes" id="UP001519460"/>
    </source>
</evidence>
<sequence length="368" mass="42606">MAERFVTVRQQGLETLRPFYDGEYVNTRMTEIRKSINYIRENWHLYDHFLSTLETLMGKTVTASSDPDLAARMTSLLTSRRDWAESVSEVDEDDCFDVIRVYTSPEGYRHIFSVVNAIFRKDESTKSEELIRSAVFLVELLNIDLYNYCLKYPQHDNFQGVVYRGMGVTKEDLKRFQELFRKPLPQRYISVPLGLMSSTLDPKVAERCAAKCLSETEDFEPLIMKIHVIELKPEYLQFYREKFPTSVVTGICAVNVEEIACHKEEREVILRGPFFQVLGLDEGAKIAGRRSHVLEMVMLNSNRDHVTSVRLGHLEPEARQLFGNMVAVTRSEYCVNYCREHELVEDENGYQAILDEKMAHLKSTMPNA</sequence>
<dbReference type="Gene3D" id="3.90.176.10">
    <property type="entry name" value="Toxin ADP-ribosyltransferase, Chain A, domain 1"/>
    <property type="match status" value="1"/>
</dbReference>
<accession>A0ABD0KBX4</accession>
<evidence type="ECO:0000313" key="1">
    <source>
        <dbReference type="EMBL" id="KAK7484613.1"/>
    </source>
</evidence>
<protein>
    <submittedName>
        <fullName evidence="1">Uncharacterized protein</fullName>
    </submittedName>
</protein>
<comment type="caution">
    <text evidence="1">The sequence shown here is derived from an EMBL/GenBank/DDBJ whole genome shotgun (WGS) entry which is preliminary data.</text>
</comment>